<dbReference type="PANTHER" id="PTHR47545">
    <property type="entry name" value="MULTIFUNCTIONAL CCA PROTEIN"/>
    <property type="match status" value="1"/>
</dbReference>
<dbReference type="PANTHER" id="PTHR47545:SF1">
    <property type="entry name" value="MULTIFUNCTIONAL CCA PROTEIN"/>
    <property type="match status" value="1"/>
</dbReference>
<dbReference type="InterPro" id="IPR032828">
    <property type="entry name" value="PolyA_RNA-bd"/>
</dbReference>
<dbReference type="KEGG" id="mfn:Ga0123462_1087"/>
<evidence type="ECO:0000256" key="5">
    <source>
        <dbReference type="ARBA" id="ARBA00022723"/>
    </source>
</evidence>
<dbReference type="GO" id="GO:0046872">
    <property type="term" value="F:metal ion binding"/>
    <property type="evidence" value="ECO:0007669"/>
    <property type="project" value="UniProtKB-KW"/>
</dbReference>
<protein>
    <submittedName>
        <fullName evidence="13">tRNA nucleotidyltransferase (CCA-adding enzyme)</fullName>
        <ecNumber evidence="13">2.7.7.72</ecNumber>
        <ecNumber evidence="13">3.1.3.-</ecNumber>
        <ecNumber evidence="13">3.1.4.-</ecNumber>
    </submittedName>
</protein>
<dbReference type="Pfam" id="PF01966">
    <property type="entry name" value="HD"/>
    <property type="match status" value="1"/>
</dbReference>
<dbReference type="CDD" id="cd00077">
    <property type="entry name" value="HDc"/>
    <property type="match status" value="1"/>
</dbReference>
<keyword evidence="5" id="KW-0479">Metal-binding</keyword>
<dbReference type="EC" id="2.7.7.72" evidence="13"/>
<dbReference type="Gene3D" id="3.30.460.10">
    <property type="entry name" value="Beta Polymerase, domain 2"/>
    <property type="match status" value="1"/>
</dbReference>
<dbReference type="InterPro" id="IPR006674">
    <property type="entry name" value="HD_domain"/>
</dbReference>
<comment type="similarity">
    <text evidence="11">Belongs to the tRNA nucleotidyltransferase/poly(A) polymerase family.</text>
</comment>
<dbReference type="InterPro" id="IPR003607">
    <property type="entry name" value="HD/PDEase_dom"/>
</dbReference>
<evidence type="ECO:0000313" key="13">
    <source>
        <dbReference type="EMBL" id="ATX81953.1"/>
    </source>
</evidence>
<dbReference type="Pfam" id="PF01743">
    <property type="entry name" value="PolyA_pol"/>
    <property type="match status" value="1"/>
</dbReference>
<dbReference type="GO" id="GO:0016787">
    <property type="term" value="F:hydrolase activity"/>
    <property type="evidence" value="ECO:0007669"/>
    <property type="project" value="UniProtKB-KW"/>
</dbReference>
<evidence type="ECO:0000256" key="7">
    <source>
        <dbReference type="ARBA" id="ARBA00022800"/>
    </source>
</evidence>
<dbReference type="PROSITE" id="PS51831">
    <property type="entry name" value="HD"/>
    <property type="match status" value="1"/>
</dbReference>
<evidence type="ECO:0000256" key="1">
    <source>
        <dbReference type="ARBA" id="ARBA00001946"/>
    </source>
</evidence>
<dbReference type="CDD" id="cd05398">
    <property type="entry name" value="NT_ClassII-CCAase"/>
    <property type="match status" value="1"/>
</dbReference>
<dbReference type="GO" id="GO:0005524">
    <property type="term" value="F:ATP binding"/>
    <property type="evidence" value="ECO:0007669"/>
    <property type="project" value="UniProtKB-KW"/>
</dbReference>
<comment type="cofactor">
    <cofactor evidence="1">
        <name>Mg(2+)</name>
        <dbReference type="ChEBI" id="CHEBI:18420"/>
    </cofactor>
</comment>
<feature type="domain" description="HD" evidence="12">
    <location>
        <begin position="261"/>
        <end position="372"/>
    </location>
</feature>
<keyword evidence="3" id="KW-0819">tRNA processing</keyword>
<dbReference type="OrthoDB" id="9805698at2"/>
<dbReference type="GO" id="GO:0008033">
    <property type="term" value="P:tRNA processing"/>
    <property type="evidence" value="ECO:0007669"/>
    <property type="project" value="UniProtKB-KW"/>
</dbReference>
<dbReference type="AlphaFoldDB" id="A0A2K8L3Y1"/>
<evidence type="ECO:0000256" key="6">
    <source>
        <dbReference type="ARBA" id="ARBA00022741"/>
    </source>
</evidence>
<dbReference type="EC" id="3.1.4.-" evidence="13"/>
<dbReference type="EMBL" id="CP018800">
    <property type="protein sequence ID" value="ATX81953.1"/>
    <property type="molecule type" value="Genomic_DNA"/>
</dbReference>
<dbReference type="GO" id="GO:0004810">
    <property type="term" value="F:CCA tRNA nucleotidyltransferase activity"/>
    <property type="evidence" value="ECO:0007669"/>
    <property type="project" value="UniProtKB-EC"/>
</dbReference>
<name>A0A2K8L3Y1_9PROT</name>
<dbReference type="InterPro" id="IPR002646">
    <property type="entry name" value="PolA_pol_head_dom"/>
</dbReference>
<dbReference type="SMART" id="SM00471">
    <property type="entry name" value="HDc"/>
    <property type="match status" value="1"/>
</dbReference>
<dbReference type="Proteomes" id="UP000231637">
    <property type="component" value="Chromosome"/>
</dbReference>
<evidence type="ECO:0000256" key="10">
    <source>
        <dbReference type="ARBA" id="ARBA00022884"/>
    </source>
</evidence>
<organism evidence="13 14">
    <name type="scientific">Mariprofundus ferrinatatus</name>
    <dbReference type="NCBI Taxonomy" id="1921087"/>
    <lineage>
        <taxon>Bacteria</taxon>
        <taxon>Pseudomonadati</taxon>
        <taxon>Pseudomonadota</taxon>
        <taxon>Candidatius Mariprofundia</taxon>
        <taxon>Mariprofundales</taxon>
        <taxon>Mariprofundaceae</taxon>
        <taxon>Mariprofundus</taxon>
    </lineage>
</organism>
<evidence type="ECO:0000256" key="9">
    <source>
        <dbReference type="ARBA" id="ARBA00022842"/>
    </source>
</evidence>
<keyword evidence="9" id="KW-0460">Magnesium</keyword>
<evidence type="ECO:0000313" key="14">
    <source>
        <dbReference type="Proteomes" id="UP000231637"/>
    </source>
</evidence>
<accession>A0A2K8L3Y1</accession>
<dbReference type="SUPFAM" id="SSF81891">
    <property type="entry name" value="Poly A polymerase C-terminal region-like"/>
    <property type="match status" value="1"/>
</dbReference>
<dbReference type="EC" id="3.1.3.-" evidence="13"/>
<dbReference type="Gene3D" id="1.10.3090.10">
    <property type="entry name" value="cca-adding enzyme, domain 2"/>
    <property type="match status" value="1"/>
</dbReference>
<evidence type="ECO:0000256" key="2">
    <source>
        <dbReference type="ARBA" id="ARBA00022679"/>
    </source>
</evidence>
<reference evidence="13 14" key="1">
    <citation type="submission" date="2016-12" db="EMBL/GenBank/DDBJ databases">
        <title>Isolation and genomic insights into novel planktonic Zetaproteobacteria from stratified waters of the Chesapeake Bay.</title>
        <authorList>
            <person name="McAllister S.M."/>
            <person name="Kato S."/>
            <person name="Chan C.S."/>
            <person name="Chiu B.K."/>
            <person name="Field E.K."/>
        </authorList>
    </citation>
    <scope>NUCLEOTIDE SEQUENCE [LARGE SCALE GENOMIC DNA]</scope>
    <source>
        <strain evidence="13 14">CP-8</strain>
    </source>
</reference>
<keyword evidence="10 11" id="KW-0694">RNA-binding</keyword>
<dbReference type="Pfam" id="PF12627">
    <property type="entry name" value="PolyA_pol_RNAbd"/>
    <property type="match status" value="1"/>
</dbReference>
<evidence type="ECO:0000259" key="12">
    <source>
        <dbReference type="PROSITE" id="PS51831"/>
    </source>
</evidence>
<keyword evidence="7" id="KW-0692">RNA repair</keyword>
<evidence type="ECO:0000256" key="11">
    <source>
        <dbReference type="RuleBase" id="RU003953"/>
    </source>
</evidence>
<evidence type="ECO:0000256" key="3">
    <source>
        <dbReference type="ARBA" id="ARBA00022694"/>
    </source>
</evidence>
<keyword evidence="8" id="KW-0067">ATP-binding</keyword>
<dbReference type="InterPro" id="IPR043519">
    <property type="entry name" value="NT_sf"/>
</dbReference>
<evidence type="ECO:0000256" key="8">
    <source>
        <dbReference type="ARBA" id="ARBA00022840"/>
    </source>
</evidence>
<keyword evidence="2 11" id="KW-0808">Transferase</keyword>
<keyword evidence="4 13" id="KW-0548">Nucleotidyltransferase</keyword>
<dbReference type="GO" id="GO:0003723">
    <property type="term" value="F:RNA binding"/>
    <property type="evidence" value="ECO:0007669"/>
    <property type="project" value="UniProtKB-KW"/>
</dbReference>
<keyword evidence="6" id="KW-0547">Nucleotide-binding</keyword>
<keyword evidence="13" id="KW-0378">Hydrolase</keyword>
<dbReference type="SUPFAM" id="SSF81301">
    <property type="entry name" value="Nucleotidyltransferase"/>
    <property type="match status" value="1"/>
</dbReference>
<keyword evidence="14" id="KW-1185">Reference proteome</keyword>
<dbReference type="NCBIfam" id="TIGR00277">
    <property type="entry name" value="HDIG"/>
    <property type="match status" value="1"/>
</dbReference>
<sequence length="467" mass="51892">MTDQPESKIILNVPSLPEPLLTLCSKVADAGGRGWLVGGSVRDMLLGLSPKDFDLEVYGLPAERLELLLNKLGRTETVGRQFGILKFWSNNIEVDVALPRTERKTAGGHCGFAVQTDPLLSPEKASMRRDFTINAMMFDPLTSQILDFHDGKSDLDKGILRHVSPAFAEDPLRPLRAMQFAARFRLTLDKETAELCKALLAEAKNLPPSRIWDEWKKWALSPYPSYGLVALAESGWLTCYPELEAMIGCDQEPHWHPEGDVWKHTLQVVDQAATLCHRRGLNNKTRKLLLLAALCHDVGKPETSFVNDRGRISSPGHADAGVPISKAFLQKISAPAKLIELILPLVKEHITHLHGKPTERAIRRLAARLEPANIELWEMLVEADASGRFPAPTSRPAHGWLQLAKEMRHEHSKPEPLLTGKTLIGFGLDPGPEMGDILKEAYQAQLDGEIVDHASALGWYRDFISSK</sequence>
<dbReference type="InterPro" id="IPR006675">
    <property type="entry name" value="HDIG_dom"/>
</dbReference>
<gene>
    <name evidence="13" type="ORF">Ga0123462_1087</name>
</gene>
<evidence type="ECO:0000256" key="4">
    <source>
        <dbReference type="ARBA" id="ARBA00022695"/>
    </source>
</evidence>
<proteinExistence type="inferred from homology"/>
<dbReference type="InterPro" id="IPR050124">
    <property type="entry name" value="tRNA_CCA-adding_enzyme"/>
</dbReference>
<dbReference type="GO" id="GO:0042245">
    <property type="term" value="P:RNA repair"/>
    <property type="evidence" value="ECO:0007669"/>
    <property type="project" value="UniProtKB-KW"/>
</dbReference>